<name>A0A504X2G7_LEIDO</name>
<sequence length="418" mass="46159">MWFGRRRLGDYLGEWAKSAVTRSAVAPLRFSSTSSLTVTSSAAVAPVDLSYTCRLLDSICGEQQSAPVKRKRVRGAVHRMESSVVDSFAAATVSLTAPQRRDLMRHWLRSLAAAVKYLPRKETSLSASEGVDADRFSPRSSRRARHGAHDGETWSGASPYFSLPTSDLLCLCLRECAMADPTTGPDVLRELLLCAVKLELGEVDVLKHIVHVLTSTNMCRHRTSSEQVELLNMVSLAVKRCKLPLPPLDRVLCVLVGATLSARENLVVLSCIHRLQHIHAADTVAAVSRRAATQTGEYNIKDVVYGLEVAALLPGCNEIFAAGVLLRAGELAPHMSPKELGAVCKYVALLNPSRRQNTLSYSCGRELRALLPLLVERTERLLGHFRFHEARHVLRCFREHKVRHSLIFSRLTPMAEDG</sequence>
<dbReference type="AlphaFoldDB" id="A0A504X2G7"/>
<feature type="region of interest" description="Disordered" evidence="1">
    <location>
        <begin position="128"/>
        <end position="151"/>
    </location>
</feature>
<accession>A0A504X2G7</accession>
<dbReference type="EMBL" id="RHLC01000004">
    <property type="protein sequence ID" value="TPP40290.1"/>
    <property type="molecule type" value="Genomic_DNA"/>
</dbReference>
<evidence type="ECO:0000313" key="2">
    <source>
        <dbReference type="EMBL" id="TPP40290.1"/>
    </source>
</evidence>
<dbReference type="VEuPathDB" id="TriTrypDB:LdBPK_343870.1"/>
<comment type="caution">
    <text evidence="2">The sequence shown here is derived from an EMBL/GenBank/DDBJ whole genome shotgun (WGS) entry which is preliminary data.</text>
</comment>
<dbReference type="VEuPathDB" id="TriTrypDB:LdCL_340048100"/>
<protein>
    <submittedName>
        <fullName evidence="2">Uncharacterized protein</fullName>
    </submittedName>
</protein>
<reference evidence="3" key="1">
    <citation type="submission" date="2019-02" db="EMBL/GenBank/DDBJ databases">
        <title>FDA dAtabase for Regulatory Grade micrObial Sequences (FDA-ARGOS): Supporting development and validation of Infectious Disease Dx tests.</title>
        <authorList>
            <person name="Duncan R."/>
            <person name="Fisher C."/>
            <person name="Tallon L."/>
            <person name="Sadzewicz L."/>
            <person name="Sengamalay N."/>
            <person name="Ott S."/>
            <person name="Godinez A."/>
            <person name="Nagaraj S."/>
            <person name="Vavikolanu K."/>
            <person name="Nadendla S."/>
            <person name="Aluvathingal J."/>
            <person name="Sichtig H."/>
        </authorList>
    </citation>
    <scope>NUCLEOTIDE SEQUENCE [LARGE SCALE GENOMIC DNA]</scope>
    <source>
        <strain evidence="3">FDAARGOS_361</strain>
    </source>
</reference>
<organism evidence="2 3">
    <name type="scientific">Leishmania donovani</name>
    <dbReference type="NCBI Taxonomy" id="5661"/>
    <lineage>
        <taxon>Eukaryota</taxon>
        <taxon>Discoba</taxon>
        <taxon>Euglenozoa</taxon>
        <taxon>Kinetoplastea</taxon>
        <taxon>Metakinetoplastina</taxon>
        <taxon>Trypanosomatida</taxon>
        <taxon>Trypanosomatidae</taxon>
        <taxon>Leishmaniinae</taxon>
        <taxon>Leishmania</taxon>
    </lineage>
</organism>
<dbReference type="VEuPathDB" id="TriTrypDB:LDHU3_34.6170"/>
<evidence type="ECO:0000313" key="3">
    <source>
        <dbReference type="Proteomes" id="UP000318447"/>
    </source>
</evidence>
<evidence type="ECO:0000256" key="1">
    <source>
        <dbReference type="SAM" id="MobiDB-lite"/>
    </source>
</evidence>
<gene>
    <name evidence="2" type="ORF">CGC21_27220</name>
</gene>
<proteinExistence type="predicted"/>
<dbReference type="Proteomes" id="UP000318447">
    <property type="component" value="Unassembled WGS sequence"/>
</dbReference>